<evidence type="ECO:0000313" key="2">
    <source>
        <dbReference type="Proteomes" id="UP000295292"/>
    </source>
</evidence>
<dbReference type="EMBL" id="SNYV01000011">
    <property type="protein sequence ID" value="TDQ79536.1"/>
    <property type="molecule type" value="Genomic_DNA"/>
</dbReference>
<reference evidence="1 2" key="1">
    <citation type="submission" date="2019-03" db="EMBL/GenBank/DDBJ databases">
        <title>Genomic Encyclopedia of Archaeal and Bacterial Type Strains, Phase II (KMG-II): from individual species to whole genera.</title>
        <authorList>
            <person name="Goeker M."/>
        </authorList>
    </citation>
    <scope>NUCLEOTIDE SEQUENCE [LARGE SCALE GENOMIC DNA]</scope>
    <source>
        <strain evidence="1 2">DSM 28353</strain>
    </source>
</reference>
<dbReference type="AlphaFoldDB" id="A0A4R6WS81"/>
<sequence>MISIKILLFIAVFFTIAYFENKQFQKNKNGSNNSKTKGDAE</sequence>
<keyword evidence="2" id="KW-1185">Reference proteome</keyword>
<protein>
    <submittedName>
        <fullName evidence="1">Uncharacterized protein</fullName>
    </submittedName>
</protein>
<evidence type="ECO:0000313" key="1">
    <source>
        <dbReference type="EMBL" id="TDQ79536.1"/>
    </source>
</evidence>
<proteinExistence type="predicted"/>
<dbReference type="Proteomes" id="UP000295292">
    <property type="component" value="Unassembled WGS sequence"/>
</dbReference>
<comment type="caution">
    <text evidence="1">The sequence shown here is derived from an EMBL/GenBank/DDBJ whole genome shotgun (WGS) entry which is preliminary data.</text>
</comment>
<name>A0A4R6WS81_9SPHI</name>
<organism evidence="1 2">
    <name type="scientific">Sphingobacterium yanglingense</name>
    <dbReference type="NCBI Taxonomy" id="1437280"/>
    <lineage>
        <taxon>Bacteria</taxon>
        <taxon>Pseudomonadati</taxon>
        <taxon>Bacteroidota</taxon>
        <taxon>Sphingobacteriia</taxon>
        <taxon>Sphingobacteriales</taxon>
        <taxon>Sphingobacteriaceae</taxon>
        <taxon>Sphingobacterium</taxon>
    </lineage>
</organism>
<gene>
    <name evidence="1" type="ORF">CLV99_0978</name>
</gene>
<accession>A0A4R6WS81</accession>